<name>A0ABV8ADQ0_9DEIO</name>
<evidence type="ECO:0000256" key="1">
    <source>
        <dbReference type="ARBA" id="ARBA00004651"/>
    </source>
</evidence>
<proteinExistence type="predicted"/>
<evidence type="ECO:0000256" key="6">
    <source>
        <dbReference type="SAM" id="Phobius"/>
    </source>
</evidence>
<evidence type="ECO:0000313" key="7">
    <source>
        <dbReference type="EMBL" id="MFC3862721.1"/>
    </source>
</evidence>
<sequence length="421" mass="46232">MPLLSAFSLLLKNKKTAYDIIILNGVEIFSMVLPLLLLPILARSLGAAEYGKYVLVQAAATLSSLIIEYGFNLSGTRLLIKSESQSEIQKIASDIFGAKLMLSIVLLMITVIFHLFGLAPSLDHFLTIILLTSLASGWLPMWYFQGTSRLPKYGVIDMSFRFLTVVAMFIFVRHPKDLYLALYINAFGILISSLVNNLIVLKEVGSMKLNVRNSLSALLAARGMAIYRAISYSSGSINTLILGALTSTHAVASYAGADKLATGARFFITPFNQVFFGRVTANRNSLKAAAREFKISLIVLLLTSLPIIAFGSLISQDIVRIFLGNDFGGTERLLKYFLMTTPLYVISATLGLQWMIPMGHDRVYNTLLISSNIIGISTMHVFIQKMGLSGVVASLATGQILFIVSAFIYLAYKKINPILIR</sequence>
<keyword evidence="3 6" id="KW-0812">Transmembrane</keyword>
<keyword evidence="8" id="KW-1185">Reference proteome</keyword>
<dbReference type="PANTHER" id="PTHR30250">
    <property type="entry name" value="PST FAMILY PREDICTED COLANIC ACID TRANSPORTER"/>
    <property type="match status" value="1"/>
</dbReference>
<feature type="transmembrane region" description="Helical" evidence="6">
    <location>
        <begin position="100"/>
        <end position="119"/>
    </location>
</feature>
<feature type="transmembrane region" description="Helical" evidence="6">
    <location>
        <begin position="334"/>
        <end position="356"/>
    </location>
</feature>
<feature type="transmembrane region" description="Helical" evidence="6">
    <location>
        <begin position="21"/>
        <end position="42"/>
    </location>
</feature>
<evidence type="ECO:0000256" key="5">
    <source>
        <dbReference type="ARBA" id="ARBA00023136"/>
    </source>
</evidence>
<dbReference type="PANTHER" id="PTHR30250:SF11">
    <property type="entry name" value="O-ANTIGEN TRANSPORTER-RELATED"/>
    <property type="match status" value="1"/>
</dbReference>
<accession>A0ABV8ADQ0</accession>
<gene>
    <name evidence="7" type="ORF">ACFOPQ_18300</name>
</gene>
<feature type="transmembrane region" description="Helical" evidence="6">
    <location>
        <begin position="363"/>
        <end position="383"/>
    </location>
</feature>
<feature type="transmembrane region" description="Helical" evidence="6">
    <location>
        <begin position="178"/>
        <end position="200"/>
    </location>
</feature>
<comment type="caution">
    <text evidence="7">The sequence shown here is derived from an EMBL/GenBank/DDBJ whole genome shotgun (WGS) entry which is preliminary data.</text>
</comment>
<keyword evidence="5 6" id="KW-0472">Membrane</keyword>
<evidence type="ECO:0000313" key="8">
    <source>
        <dbReference type="Proteomes" id="UP001595748"/>
    </source>
</evidence>
<reference evidence="8" key="1">
    <citation type="journal article" date="2019" name="Int. J. Syst. Evol. Microbiol.">
        <title>The Global Catalogue of Microorganisms (GCM) 10K type strain sequencing project: providing services to taxonomists for standard genome sequencing and annotation.</title>
        <authorList>
            <consortium name="The Broad Institute Genomics Platform"/>
            <consortium name="The Broad Institute Genome Sequencing Center for Infectious Disease"/>
            <person name="Wu L."/>
            <person name="Ma J."/>
        </authorList>
    </citation>
    <scope>NUCLEOTIDE SEQUENCE [LARGE SCALE GENOMIC DNA]</scope>
    <source>
        <strain evidence="8">CCTCC AB 2013263</strain>
    </source>
</reference>
<keyword evidence="4 6" id="KW-1133">Transmembrane helix</keyword>
<protein>
    <submittedName>
        <fullName evidence="7">Oligosaccharide flippase family protein</fullName>
    </submittedName>
</protein>
<dbReference type="Pfam" id="PF01943">
    <property type="entry name" value="Polysacc_synt"/>
    <property type="match status" value="1"/>
</dbReference>
<organism evidence="7 8">
    <name type="scientific">Deinococcus antarcticus</name>
    <dbReference type="NCBI Taxonomy" id="1298767"/>
    <lineage>
        <taxon>Bacteria</taxon>
        <taxon>Thermotogati</taxon>
        <taxon>Deinococcota</taxon>
        <taxon>Deinococci</taxon>
        <taxon>Deinococcales</taxon>
        <taxon>Deinococcaceae</taxon>
        <taxon>Deinococcus</taxon>
    </lineage>
</organism>
<evidence type="ECO:0000256" key="4">
    <source>
        <dbReference type="ARBA" id="ARBA00022989"/>
    </source>
</evidence>
<evidence type="ECO:0000256" key="3">
    <source>
        <dbReference type="ARBA" id="ARBA00022692"/>
    </source>
</evidence>
<feature type="transmembrane region" description="Helical" evidence="6">
    <location>
        <begin position="389"/>
        <end position="412"/>
    </location>
</feature>
<feature type="transmembrane region" description="Helical" evidence="6">
    <location>
        <begin position="293"/>
        <end position="314"/>
    </location>
</feature>
<feature type="transmembrane region" description="Helical" evidence="6">
    <location>
        <begin position="54"/>
        <end position="80"/>
    </location>
</feature>
<feature type="transmembrane region" description="Helical" evidence="6">
    <location>
        <begin position="125"/>
        <end position="143"/>
    </location>
</feature>
<keyword evidence="2" id="KW-1003">Cell membrane</keyword>
<dbReference type="InterPro" id="IPR050833">
    <property type="entry name" value="Poly_Biosynth_Transport"/>
</dbReference>
<evidence type="ECO:0000256" key="2">
    <source>
        <dbReference type="ARBA" id="ARBA00022475"/>
    </source>
</evidence>
<dbReference type="InterPro" id="IPR002797">
    <property type="entry name" value="Polysacc_synth"/>
</dbReference>
<comment type="subcellular location">
    <subcellularLocation>
        <location evidence="1">Cell membrane</location>
        <topology evidence="1">Multi-pass membrane protein</topology>
    </subcellularLocation>
</comment>
<dbReference type="EMBL" id="JBHRZF010000212">
    <property type="protein sequence ID" value="MFC3862721.1"/>
    <property type="molecule type" value="Genomic_DNA"/>
</dbReference>
<dbReference type="Proteomes" id="UP001595748">
    <property type="component" value="Unassembled WGS sequence"/>
</dbReference>
<feature type="transmembrane region" description="Helical" evidence="6">
    <location>
        <begin position="155"/>
        <end position="172"/>
    </location>
</feature>
<dbReference type="RefSeq" id="WP_380080661.1">
    <property type="nucleotide sequence ID" value="NZ_JBHRZF010000212.1"/>
</dbReference>